<keyword evidence="1" id="KW-1133">Transmembrane helix</keyword>
<keyword evidence="3" id="KW-1185">Reference proteome</keyword>
<comment type="caution">
    <text evidence="2">The sequence shown here is derived from an EMBL/GenBank/DDBJ whole genome shotgun (WGS) entry which is preliminary data.</text>
</comment>
<keyword evidence="1" id="KW-0472">Membrane</keyword>
<protein>
    <submittedName>
        <fullName evidence="2">Uncharacterized protein</fullName>
    </submittedName>
</protein>
<accession>A0ABD0PP42</accession>
<name>A0ABD0PP42_CIRMR</name>
<dbReference type="AlphaFoldDB" id="A0ABD0PP42"/>
<gene>
    <name evidence="2" type="ORF">M9458_028117</name>
</gene>
<dbReference type="EMBL" id="JAMKFB020000014">
    <property type="protein sequence ID" value="KAL0175787.1"/>
    <property type="molecule type" value="Genomic_DNA"/>
</dbReference>
<evidence type="ECO:0000313" key="2">
    <source>
        <dbReference type="EMBL" id="KAL0175787.1"/>
    </source>
</evidence>
<feature type="non-terminal residue" evidence="2">
    <location>
        <position position="55"/>
    </location>
</feature>
<keyword evidence="1" id="KW-0812">Transmembrane</keyword>
<proteinExistence type="predicted"/>
<dbReference type="Proteomes" id="UP001529510">
    <property type="component" value="Unassembled WGS sequence"/>
</dbReference>
<feature type="transmembrane region" description="Helical" evidence="1">
    <location>
        <begin position="24"/>
        <end position="43"/>
    </location>
</feature>
<feature type="non-terminal residue" evidence="2">
    <location>
        <position position="1"/>
    </location>
</feature>
<reference evidence="2 3" key="1">
    <citation type="submission" date="2024-05" db="EMBL/GenBank/DDBJ databases">
        <title>Genome sequencing and assembly of Indian major carp, Cirrhinus mrigala (Hamilton, 1822).</title>
        <authorList>
            <person name="Mohindra V."/>
            <person name="Chowdhury L.M."/>
            <person name="Lal K."/>
            <person name="Jena J.K."/>
        </authorList>
    </citation>
    <scope>NUCLEOTIDE SEQUENCE [LARGE SCALE GENOMIC DNA]</scope>
    <source>
        <strain evidence="2">CM1030</strain>
        <tissue evidence="2">Blood</tissue>
    </source>
</reference>
<organism evidence="2 3">
    <name type="scientific">Cirrhinus mrigala</name>
    <name type="common">Mrigala</name>
    <dbReference type="NCBI Taxonomy" id="683832"/>
    <lineage>
        <taxon>Eukaryota</taxon>
        <taxon>Metazoa</taxon>
        <taxon>Chordata</taxon>
        <taxon>Craniata</taxon>
        <taxon>Vertebrata</taxon>
        <taxon>Euteleostomi</taxon>
        <taxon>Actinopterygii</taxon>
        <taxon>Neopterygii</taxon>
        <taxon>Teleostei</taxon>
        <taxon>Ostariophysi</taxon>
        <taxon>Cypriniformes</taxon>
        <taxon>Cyprinidae</taxon>
        <taxon>Labeoninae</taxon>
        <taxon>Labeonini</taxon>
        <taxon>Cirrhinus</taxon>
    </lineage>
</organism>
<sequence length="55" mass="6224">LVFTLLCVVLALYGNEVRMGNPLFITLVVLLSVLSFVCIVVIWRQPQSKEVLTFK</sequence>
<evidence type="ECO:0000313" key="3">
    <source>
        <dbReference type="Proteomes" id="UP001529510"/>
    </source>
</evidence>
<evidence type="ECO:0000256" key="1">
    <source>
        <dbReference type="SAM" id="Phobius"/>
    </source>
</evidence>